<feature type="signal peptide" evidence="1">
    <location>
        <begin position="1"/>
        <end position="21"/>
    </location>
</feature>
<dbReference type="AlphaFoldDB" id="A0A812V8T2"/>
<sequence>MPGRGWLLLEVVASLLVASDSFNRQLQCSRDWNASNVVPLCLPCVVPEGIDTCMYDFSGCGFLPSGSICEIHCKAPYLGNSTIARCASNNLQEGLPLEWTAPWCSFSDCPYPTELPQGYVRDAQGDVHCADGYKGRPVRRCNTDPQDDCAIRPADLVGCDLIVGCRFTEEQDCQRLASWQEGLEMAPGEVCRAPCVEPFVGRGHELRCPADNTQPDREPDIGEVQCDLPCPPPDPLPYGYVNTSDIWECAPGYAGTAELICVFDGAPFCQRRVELQGCYPLMPCADLELPQDLAPDPCIYNLTECRGVLPGERCQLNCLPPFIDGGIPRFARCPGLNVNPFQELLFDELPRCIMACPDPPTLPEGYGREDLFGSSESQWRCDDGWVGQVNRTCLHFSNCSFQATMGRAGLTSKSVRRRNRSEGLAAMLRPKLQEEQSIDSSCAQSTAQQGTCHSALQARCEGTF</sequence>
<evidence type="ECO:0000313" key="2">
    <source>
        <dbReference type="EMBL" id="CAE7626041.1"/>
    </source>
</evidence>
<keyword evidence="1" id="KW-0732">Signal</keyword>
<dbReference type="EMBL" id="CAJNJA010029376">
    <property type="protein sequence ID" value="CAE7626041.1"/>
    <property type="molecule type" value="Genomic_DNA"/>
</dbReference>
<reference evidence="2" key="1">
    <citation type="submission" date="2021-02" db="EMBL/GenBank/DDBJ databases">
        <authorList>
            <person name="Dougan E. K."/>
            <person name="Rhodes N."/>
            <person name="Thang M."/>
            <person name="Chan C."/>
        </authorList>
    </citation>
    <scope>NUCLEOTIDE SEQUENCE</scope>
</reference>
<protein>
    <recommendedName>
        <fullName evidence="4">Sushi, von Willebrand factor type A, EGF and pentraxin domain-containing protein 1</fullName>
    </recommendedName>
</protein>
<name>A0A812V8T2_9DINO</name>
<proteinExistence type="predicted"/>
<evidence type="ECO:0008006" key="4">
    <source>
        <dbReference type="Google" id="ProtNLM"/>
    </source>
</evidence>
<feature type="chain" id="PRO_5032910513" description="Sushi, von Willebrand factor type A, EGF and pentraxin domain-containing protein 1" evidence="1">
    <location>
        <begin position="22"/>
        <end position="464"/>
    </location>
</feature>
<accession>A0A812V8T2</accession>
<comment type="caution">
    <text evidence="2">The sequence shown here is derived from an EMBL/GenBank/DDBJ whole genome shotgun (WGS) entry which is preliminary data.</text>
</comment>
<gene>
    <name evidence="2" type="ORF">SNEC2469_LOCUS17669</name>
</gene>
<organism evidence="2 3">
    <name type="scientific">Symbiodinium necroappetens</name>
    <dbReference type="NCBI Taxonomy" id="1628268"/>
    <lineage>
        <taxon>Eukaryota</taxon>
        <taxon>Sar</taxon>
        <taxon>Alveolata</taxon>
        <taxon>Dinophyceae</taxon>
        <taxon>Suessiales</taxon>
        <taxon>Symbiodiniaceae</taxon>
        <taxon>Symbiodinium</taxon>
    </lineage>
</organism>
<evidence type="ECO:0000313" key="3">
    <source>
        <dbReference type="Proteomes" id="UP000601435"/>
    </source>
</evidence>
<dbReference type="Proteomes" id="UP000601435">
    <property type="component" value="Unassembled WGS sequence"/>
</dbReference>
<keyword evidence="3" id="KW-1185">Reference proteome</keyword>
<evidence type="ECO:0000256" key="1">
    <source>
        <dbReference type="SAM" id="SignalP"/>
    </source>
</evidence>
<dbReference type="OrthoDB" id="10272099at2759"/>